<feature type="transmembrane region" description="Helical" evidence="2">
    <location>
        <begin position="562"/>
        <end position="585"/>
    </location>
</feature>
<dbReference type="Proteomes" id="UP000466632">
    <property type="component" value="Chromosome"/>
</dbReference>
<evidence type="ECO:0000256" key="2">
    <source>
        <dbReference type="SAM" id="Phobius"/>
    </source>
</evidence>
<feature type="transmembrane region" description="Helical" evidence="2">
    <location>
        <begin position="108"/>
        <end position="131"/>
    </location>
</feature>
<feature type="transmembrane region" description="Helical" evidence="2">
    <location>
        <begin position="67"/>
        <end position="88"/>
    </location>
</feature>
<keyword evidence="2" id="KW-0472">Membrane</keyword>
<dbReference type="RefSeq" id="WP_163676886.1">
    <property type="nucleotide sequence ID" value="NZ_AP022582.1"/>
</dbReference>
<feature type="transmembrane region" description="Helical" evidence="2">
    <location>
        <begin position="143"/>
        <end position="164"/>
    </location>
</feature>
<organism evidence="3 4">
    <name type="scientific">Mycobacterium seoulense</name>
    <dbReference type="NCBI Taxonomy" id="386911"/>
    <lineage>
        <taxon>Bacteria</taxon>
        <taxon>Bacillati</taxon>
        <taxon>Actinomycetota</taxon>
        <taxon>Actinomycetes</taxon>
        <taxon>Mycobacteriales</taxon>
        <taxon>Mycobacteriaceae</taxon>
        <taxon>Mycobacterium</taxon>
    </lineage>
</organism>
<dbReference type="EMBL" id="AP022582">
    <property type="protein sequence ID" value="BBY00565.1"/>
    <property type="molecule type" value="Genomic_DNA"/>
</dbReference>
<evidence type="ECO:0000313" key="3">
    <source>
        <dbReference type="EMBL" id="BBY00565.1"/>
    </source>
</evidence>
<feature type="compositionally biased region" description="Basic and acidic residues" evidence="1">
    <location>
        <begin position="596"/>
        <end position="606"/>
    </location>
</feature>
<reference evidence="3 4" key="1">
    <citation type="journal article" date="2019" name="Emerg. Microbes Infect.">
        <title>Comprehensive subspecies identification of 175 nontuberculous mycobacteria species based on 7547 genomic profiles.</title>
        <authorList>
            <person name="Matsumoto Y."/>
            <person name="Kinjo T."/>
            <person name="Motooka D."/>
            <person name="Nabeya D."/>
            <person name="Jung N."/>
            <person name="Uechi K."/>
            <person name="Horii T."/>
            <person name="Iida T."/>
            <person name="Fujita J."/>
            <person name="Nakamura S."/>
        </authorList>
    </citation>
    <scope>NUCLEOTIDE SEQUENCE [LARGE SCALE GENOMIC DNA]</scope>
    <source>
        <strain evidence="3 4">JCM 16018</strain>
    </source>
</reference>
<feature type="transmembrane region" description="Helical" evidence="2">
    <location>
        <begin position="222"/>
        <end position="240"/>
    </location>
</feature>
<keyword evidence="2" id="KW-1133">Transmembrane helix</keyword>
<dbReference type="KEGG" id="mseo:MSEO_10640"/>
<name>A0A7I7NVS7_9MYCO</name>
<feature type="transmembrane region" description="Helical" evidence="2">
    <location>
        <begin position="20"/>
        <end position="39"/>
    </location>
</feature>
<keyword evidence="4" id="KW-1185">Reference proteome</keyword>
<evidence type="ECO:0000313" key="4">
    <source>
        <dbReference type="Proteomes" id="UP000466632"/>
    </source>
</evidence>
<feature type="transmembrane region" description="Helical" evidence="2">
    <location>
        <begin position="252"/>
        <end position="271"/>
    </location>
</feature>
<feature type="transmembrane region" description="Helical" evidence="2">
    <location>
        <begin position="338"/>
        <end position="356"/>
    </location>
</feature>
<keyword evidence="2" id="KW-0812">Transmembrane</keyword>
<feature type="transmembrane region" description="Helical" evidence="2">
    <location>
        <begin position="306"/>
        <end position="326"/>
    </location>
</feature>
<gene>
    <name evidence="3" type="ORF">MSEO_10640</name>
</gene>
<accession>A0A7I7NVS7</accession>
<feature type="transmembrane region" description="Helical" evidence="2">
    <location>
        <begin position="402"/>
        <end position="424"/>
    </location>
</feature>
<feature type="region of interest" description="Disordered" evidence="1">
    <location>
        <begin position="594"/>
        <end position="614"/>
    </location>
</feature>
<feature type="transmembrane region" description="Helical" evidence="2">
    <location>
        <begin position="184"/>
        <end position="202"/>
    </location>
</feature>
<feature type="transmembrane region" description="Helical" evidence="2">
    <location>
        <begin position="278"/>
        <end position="300"/>
    </location>
</feature>
<proteinExistence type="predicted"/>
<sequence length="614" mass="65795">MKSAELTFVAEAPARGAGLNQVIGLSVAAVVIAAIMLWVGHAHRTHRIEWLTRIADKLGEKFHRPNWVALPVLIFTTFIICALFGFIWDVSWHIGNGRDSGPLANPAHYFIIIGLFGIFVGGMVAVVLPFDKPGPAAVRITRNWYAPVGGLLMAGCGMYAMIGFPLDDIWHRIFGQDVTLWGPTHLMMIGGACFSLFSVLMLEREGEAHDADEVTHGAFITFLRYLSFGGLFIGLSVYQIEFDFGVPQFRLVFQPMLIAAASALAAVAARVTMGRGAAIIAAVFAIALRGAVAVVVGPILGAPINWFPLYLGPALVVELVALTPLIKRPVAFGAVSGLAVATVGLWLESLWIGAVYHYPWPTSMWGEALAMSVPVAALTGICGALFGLVLTGQRLPSRGVGISVVAAAVLVIGVAVANGLHILVPGKNTATVTLTDLPSPAGQRMVSADVMISPTTMVSDHPDWLTILSWQGRMQNDRGLMIDKLAKVGPGHYRSTQPVPVWGDWKTLLRVQDGRTMTAVPIYEPADDAIPAPEVPALATSTRPFVLEVTILQRERDQSAPAWLFTAGGIVVLFLTLMVITALTWGAGRINNFDSLPKRPEEEKHAVPGAPRAA</sequence>
<protein>
    <submittedName>
        <fullName evidence="3">Uncharacterized protein</fullName>
    </submittedName>
</protein>
<feature type="transmembrane region" description="Helical" evidence="2">
    <location>
        <begin position="368"/>
        <end position="390"/>
    </location>
</feature>
<evidence type="ECO:0000256" key="1">
    <source>
        <dbReference type="SAM" id="MobiDB-lite"/>
    </source>
</evidence>
<dbReference type="AlphaFoldDB" id="A0A7I7NVS7"/>